<dbReference type="RefSeq" id="WP_349426857.1">
    <property type="nucleotide sequence ID" value="NZ_CP151632.1"/>
</dbReference>
<protein>
    <submittedName>
        <fullName evidence="2">Uncharacterized protein</fullName>
    </submittedName>
</protein>
<reference evidence="2" key="1">
    <citation type="submission" date="2024-04" db="EMBL/GenBank/DDBJ databases">
        <authorList>
            <person name="Roder T."/>
            <person name="Oberhansli S."/>
            <person name="Kreuzer M."/>
        </authorList>
    </citation>
    <scope>NUCLEOTIDE SEQUENCE</scope>
    <source>
        <strain evidence="2">LWS13-1.2</strain>
    </source>
</reference>
<evidence type="ECO:0000313" key="2">
    <source>
        <dbReference type="EMBL" id="WZO36056.1"/>
    </source>
</evidence>
<name>A0AAU6SGM9_9MICO</name>
<dbReference type="EMBL" id="CP151632">
    <property type="protein sequence ID" value="WZO36056.1"/>
    <property type="molecule type" value="Genomic_DNA"/>
</dbReference>
<proteinExistence type="predicted"/>
<gene>
    <name evidence="2" type="ORF">MRBLWS13_003772</name>
</gene>
<evidence type="ECO:0000256" key="1">
    <source>
        <dbReference type="SAM" id="MobiDB-lite"/>
    </source>
</evidence>
<sequence length="70" mass="8330">MDPRPGSLPGRPNRDLELTYLRAGADPPWERPHLNGRDVTNTPELQTPYERERRREFEERVQSYRRDGLL</sequence>
<organism evidence="2">
    <name type="scientific">Microbacterium sp. LWS13-1.2</name>
    <dbReference type="NCBI Taxonomy" id="3135264"/>
    <lineage>
        <taxon>Bacteria</taxon>
        <taxon>Bacillati</taxon>
        <taxon>Actinomycetota</taxon>
        <taxon>Actinomycetes</taxon>
        <taxon>Micrococcales</taxon>
        <taxon>Microbacteriaceae</taxon>
        <taxon>Microbacterium</taxon>
    </lineage>
</organism>
<dbReference type="AlphaFoldDB" id="A0AAU6SGM9"/>
<feature type="compositionally biased region" description="Basic and acidic residues" evidence="1">
    <location>
        <begin position="49"/>
        <end position="70"/>
    </location>
</feature>
<feature type="region of interest" description="Disordered" evidence="1">
    <location>
        <begin position="23"/>
        <end position="70"/>
    </location>
</feature>
<accession>A0AAU6SGM9</accession>